<reference evidence="8 10" key="1">
    <citation type="submission" date="2015-11" db="EMBL/GenBank/DDBJ databases">
        <title>Genomic analysis of 38 Legionella species identifies large and diverse effector repertoires.</title>
        <authorList>
            <person name="Burstein D."/>
            <person name="Amaro F."/>
            <person name="Zusman T."/>
            <person name="Lifshitz Z."/>
            <person name="Cohen O."/>
            <person name="Gilbert J.A."/>
            <person name="Pupko T."/>
            <person name="Shuman H.A."/>
            <person name="Segal G."/>
        </authorList>
    </citation>
    <scope>NUCLEOTIDE SEQUENCE [LARGE SCALE GENOMIC DNA]</scope>
    <source>
        <strain evidence="8 10">WO-44C</strain>
    </source>
</reference>
<evidence type="ECO:0000256" key="2">
    <source>
        <dbReference type="ARBA" id="ARBA00022670"/>
    </source>
</evidence>
<sequence>MKLIVIRIIGFITTITLSSFIFAQNEKQESYKFPVSYKVEHGIYTMPVLIGNPPHSIEVIVDTGSSTLVVIPEKKICSHCDNPLTKGFVEINALKPSSTSSKYVLKYGSATDRVIEFYAQIQGYKHKNPIIPEMQIFVIEDSTQPSNILGLLKENISIIPNAQTFVKNVHKYHNLHRVITFVLCGEDADSYIEIGPEYIKNVTDHQNYESPMTHKNYYEIQSSGFFDDKGNQIAKPVLPFVAAVLDTGTGGYVILNENLHSQILKYIFEHAGKKNQALGEPFWKNNYCVPLTDLDFRSLPKIKIGFQRKDDPSSYYLLDLEPDIYVNKAGCGNDSARLVFIRSLPPHPTAWRNAKQRERMKYFPAMILGSSFMNQYVMQFHLTDNDPYVTFIPNKNICHKPGKDK</sequence>
<dbReference type="PANTHER" id="PTHR47965">
    <property type="entry name" value="ASPARTYL PROTEASE-RELATED"/>
    <property type="match status" value="1"/>
</dbReference>
<keyword evidence="6" id="KW-0865">Zymogen</keyword>
<evidence type="ECO:0000313" key="10">
    <source>
        <dbReference type="Proteomes" id="UP000054698"/>
    </source>
</evidence>
<keyword evidence="10" id="KW-1185">Reference proteome</keyword>
<dbReference type="Gene3D" id="2.40.70.10">
    <property type="entry name" value="Acid Proteases"/>
    <property type="match status" value="2"/>
</dbReference>
<evidence type="ECO:0000256" key="1">
    <source>
        <dbReference type="ARBA" id="ARBA00007447"/>
    </source>
</evidence>
<dbReference type="Proteomes" id="UP000251942">
    <property type="component" value="Unassembled WGS sequence"/>
</dbReference>
<dbReference type="PATRIC" id="fig|453.4.peg.1532"/>
<keyword evidence="2 8" id="KW-0645">Protease</keyword>
<name>A0A0W0TUW4_9GAMM</name>
<keyword evidence="4" id="KW-0064">Aspartyl protease</keyword>
<dbReference type="PANTHER" id="PTHR47965:SF12">
    <property type="entry name" value="ASPARTIC PROTEINASE 3-RELATED"/>
    <property type="match status" value="1"/>
</dbReference>
<evidence type="ECO:0000256" key="5">
    <source>
        <dbReference type="ARBA" id="ARBA00022801"/>
    </source>
</evidence>
<feature type="domain" description="Peptidase A1" evidence="7">
    <location>
        <begin position="44"/>
        <end position="392"/>
    </location>
</feature>
<dbReference type="AlphaFoldDB" id="A0A0W0TUW4"/>
<organism evidence="8 10">
    <name type="scientific">Legionella feeleii</name>
    <dbReference type="NCBI Taxonomy" id="453"/>
    <lineage>
        <taxon>Bacteria</taxon>
        <taxon>Pseudomonadati</taxon>
        <taxon>Pseudomonadota</taxon>
        <taxon>Gammaproteobacteria</taxon>
        <taxon>Legionellales</taxon>
        <taxon>Legionellaceae</taxon>
        <taxon>Legionella</taxon>
    </lineage>
</organism>
<evidence type="ECO:0000256" key="6">
    <source>
        <dbReference type="ARBA" id="ARBA00023145"/>
    </source>
</evidence>
<comment type="similarity">
    <text evidence="1">Belongs to the peptidase A1 family.</text>
</comment>
<evidence type="ECO:0000313" key="11">
    <source>
        <dbReference type="Proteomes" id="UP000251942"/>
    </source>
</evidence>
<dbReference type="Proteomes" id="UP000054698">
    <property type="component" value="Unassembled WGS sequence"/>
</dbReference>
<dbReference type="InterPro" id="IPR001461">
    <property type="entry name" value="Aspartic_peptidase_A1"/>
</dbReference>
<dbReference type="PROSITE" id="PS51767">
    <property type="entry name" value="PEPTIDASE_A1"/>
    <property type="match status" value="1"/>
</dbReference>
<dbReference type="GO" id="GO:0004190">
    <property type="term" value="F:aspartic-type endopeptidase activity"/>
    <property type="evidence" value="ECO:0007669"/>
    <property type="project" value="UniProtKB-KW"/>
</dbReference>
<evidence type="ECO:0000256" key="4">
    <source>
        <dbReference type="ARBA" id="ARBA00022750"/>
    </source>
</evidence>
<keyword evidence="5" id="KW-0378">Hydrolase</keyword>
<dbReference type="EMBL" id="UASS01000039">
    <property type="protein sequence ID" value="SPX62701.1"/>
    <property type="molecule type" value="Genomic_DNA"/>
</dbReference>
<dbReference type="InterPro" id="IPR021109">
    <property type="entry name" value="Peptidase_aspartic_dom_sf"/>
</dbReference>
<dbReference type="EMBL" id="LNYB01000051">
    <property type="protein sequence ID" value="KTC99237.1"/>
    <property type="molecule type" value="Genomic_DNA"/>
</dbReference>
<dbReference type="RefSeq" id="WP_058445277.1">
    <property type="nucleotide sequence ID" value="NZ_CAAAHT010000017.1"/>
</dbReference>
<dbReference type="PROSITE" id="PS00141">
    <property type="entry name" value="ASP_PROTEASE"/>
    <property type="match status" value="1"/>
</dbReference>
<dbReference type="PRINTS" id="PR00792">
    <property type="entry name" value="PEPSIN"/>
</dbReference>
<gene>
    <name evidence="8" type="ORF">Lfee_1403</name>
    <name evidence="9" type="ORF">NCTC12022_03466</name>
</gene>
<dbReference type="GO" id="GO:0006508">
    <property type="term" value="P:proteolysis"/>
    <property type="evidence" value="ECO:0007669"/>
    <property type="project" value="UniProtKB-KW"/>
</dbReference>
<evidence type="ECO:0000313" key="9">
    <source>
        <dbReference type="EMBL" id="SPX62701.1"/>
    </source>
</evidence>
<protein>
    <submittedName>
        <fullName evidence="8">Eukaryotic aspartyl protease</fullName>
    </submittedName>
</protein>
<dbReference type="SUPFAM" id="SSF50630">
    <property type="entry name" value="Acid proteases"/>
    <property type="match status" value="1"/>
</dbReference>
<evidence type="ECO:0000313" key="8">
    <source>
        <dbReference type="EMBL" id="KTC99237.1"/>
    </source>
</evidence>
<dbReference type="InterPro" id="IPR001969">
    <property type="entry name" value="Aspartic_peptidase_AS"/>
</dbReference>
<evidence type="ECO:0000256" key="3">
    <source>
        <dbReference type="ARBA" id="ARBA00022729"/>
    </source>
</evidence>
<dbReference type="InterPro" id="IPR033121">
    <property type="entry name" value="PEPTIDASE_A1"/>
</dbReference>
<dbReference type="Pfam" id="PF00026">
    <property type="entry name" value="Asp"/>
    <property type="match status" value="1"/>
</dbReference>
<dbReference type="STRING" id="453.Lfee_1403"/>
<keyword evidence="3" id="KW-0732">Signal</keyword>
<evidence type="ECO:0000259" key="7">
    <source>
        <dbReference type="PROSITE" id="PS51767"/>
    </source>
</evidence>
<accession>A0A0W0TUW4</accession>
<reference evidence="9 11" key="2">
    <citation type="submission" date="2018-06" db="EMBL/GenBank/DDBJ databases">
        <authorList>
            <consortium name="Pathogen Informatics"/>
            <person name="Doyle S."/>
        </authorList>
    </citation>
    <scope>NUCLEOTIDE SEQUENCE [LARGE SCALE GENOMIC DNA]</scope>
    <source>
        <strain evidence="9 11">NCTC12022</strain>
    </source>
</reference>
<proteinExistence type="inferred from homology"/>